<evidence type="ECO:0000256" key="3">
    <source>
        <dbReference type="ARBA" id="ARBA00022679"/>
    </source>
</evidence>
<feature type="domain" description="L,D-TPase catalytic" evidence="10">
    <location>
        <begin position="80"/>
        <end position="222"/>
    </location>
</feature>
<dbReference type="GO" id="GO:0071555">
    <property type="term" value="P:cell wall organization"/>
    <property type="evidence" value="ECO:0007669"/>
    <property type="project" value="UniProtKB-UniRule"/>
</dbReference>
<dbReference type="STRING" id="198092.SAMN02745194_04065"/>
<evidence type="ECO:0000256" key="8">
    <source>
        <dbReference type="SAM" id="MobiDB-lite"/>
    </source>
</evidence>
<dbReference type="GO" id="GO:0009252">
    <property type="term" value="P:peptidoglycan biosynthetic process"/>
    <property type="evidence" value="ECO:0007669"/>
    <property type="project" value="UniProtKB-UniPathway"/>
</dbReference>
<evidence type="ECO:0000256" key="7">
    <source>
        <dbReference type="PROSITE-ProRule" id="PRU01373"/>
    </source>
</evidence>
<sequence length="303" mass="32583">MHPTRRSLTRALLLASAPFGLLRPGRASAQGMVAAPVIDMREHLRRARLALPAANRTGRVAIDRTLERLGDLAVDLSAGRLILVNIAAAELIAYDSGREVMRSRVIVGARRTATPQLATFVTSARCNPPWYVPASIEPEVRATGITGFRVVNGRLIQPPGPTNPLGPIRIGLYDSDGIFLHGTNSPAAFARQARAISHGCVRVERIRELTAWMLDQTPAAVQARLATGRTLELVPAQEVQVSLAYLTAWPDPAGRVLLHPDPYGLDVPGARRAAYRRVTRPAPQTVPEAEAAAAAATPEDNPL</sequence>
<evidence type="ECO:0000259" key="10">
    <source>
        <dbReference type="PROSITE" id="PS52029"/>
    </source>
</evidence>
<dbReference type="RefSeq" id="WP_073138146.1">
    <property type="nucleotide sequence ID" value="NZ_FQZF01000030.1"/>
</dbReference>
<dbReference type="GO" id="GO:0016740">
    <property type="term" value="F:transferase activity"/>
    <property type="evidence" value="ECO:0007669"/>
    <property type="project" value="UniProtKB-KW"/>
</dbReference>
<evidence type="ECO:0000313" key="11">
    <source>
        <dbReference type="EMBL" id="SHK05920.1"/>
    </source>
</evidence>
<dbReference type="Proteomes" id="UP000184387">
    <property type="component" value="Unassembled WGS sequence"/>
</dbReference>
<keyword evidence="3" id="KW-0808">Transferase</keyword>
<evidence type="ECO:0000256" key="9">
    <source>
        <dbReference type="SAM" id="SignalP"/>
    </source>
</evidence>
<dbReference type="InterPro" id="IPR038063">
    <property type="entry name" value="Transpep_catalytic_dom"/>
</dbReference>
<keyword evidence="9" id="KW-0732">Signal</keyword>
<organism evidence="11 12">
    <name type="scientific">Muricoccus roseus</name>
    <dbReference type="NCBI Taxonomy" id="198092"/>
    <lineage>
        <taxon>Bacteria</taxon>
        <taxon>Pseudomonadati</taxon>
        <taxon>Pseudomonadota</taxon>
        <taxon>Alphaproteobacteria</taxon>
        <taxon>Acetobacterales</taxon>
        <taxon>Roseomonadaceae</taxon>
        <taxon>Muricoccus</taxon>
    </lineage>
</organism>
<dbReference type="InterPro" id="IPR005490">
    <property type="entry name" value="LD_TPept_cat_dom"/>
</dbReference>
<keyword evidence="5 7" id="KW-0573">Peptidoglycan synthesis</keyword>
<feature type="active site" description="Nucleophile" evidence="7">
    <location>
        <position position="200"/>
    </location>
</feature>
<protein>
    <submittedName>
        <fullName evidence="11">L,D-transpeptidase catalytic domain</fullName>
    </submittedName>
</protein>
<keyword evidence="12" id="KW-1185">Reference proteome</keyword>
<accession>A0A1M6PDG1</accession>
<dbReference type="PANTHER" id="PTHR41533">
    <property type="entry name" value="L,D-TRANSPEPTIDASE HI_1667-RELATED"/>
    <property type="match status" value="1"/>
</dbReference>
<dbReference type="PROSITE" id="PS52029">
    <property type="entry name" value="LD_TPASE"/>
    <property type="match status" value="1"/>
</dbReference>
<reference evidence="11 12" key="1">
    <citation type="submission" date="2016-11" db="EMBL/GenBank/DDBJ databases">
        <authorList>
            <person name="Jaros S."/>
            <person name="Januszkiewicz K."/>
            <person name="Wedrychowicz H."/>
        </authorList>
    </citation>
    <scope>NUCLEOTIDE SEQUENCE [LARGE SCALE GENOMIC DNA]</scope>
    <source>
        <strain evidence="11 12">DSM 14916</strain>
    </source>
</reference>
<dbReference type="AlphaFoldDB" id="A0A1M6PDG1"/>
<evidence type="ECO:0000313" key="12">
    <source>
        <dbReference type="Proteomes" id="UP000184387"/>
    </source>
</evidence>
<dbReference type="Pfam" id="PF03734">
    <property type="entry name" value="YkuD"/>
    <property type="match status" value="1"/>
</dbReference>
<evidence type="ECO:0000256" key="5">
    <source>
        <dbReference type="ARBA" id="ARBA00022984"/>
    </source>
</evidence>
<dbReference type="UniPathway" id="UPA00219"/>
<feature type="signal peptide" evidence="9">
    <location>
        <begin position="1"/>
        <end position="29"/>
    </location>
</feature>
<dbReference type="InterPro" id="IPR052905">
    <property type="entry name" value="LD-transpeptidase_YkuD-like"/>
</dbReference>
<keyword evidence="6 7" id="KW-0961">Cell wall biogenesis/degradation</keyword>
<proteinExistence type="inferred from homology"/>
<dbReference type="OrthoDB" id="9778545at2"/>
<keyword evidence="4 7" id="KW-0133">Cell shape</keyword>
<gene>
    <name evidence="11" type="ORF">SAMN02745194_04065</name>
</gene>
<evidence type="ECO:0000256" key="2">
    <source>
        <dbReference type="ARBA" id="ARBA00005992"/>
    </source>
</evidence>
<evidence type="ECO:0000256" key="4">
    <source>
        <dbReference type="ARBA" id="ARBA00022960"/>
    </source>
</evidence>
<dbReference type="GO" id="GO:0004180">
    <property type="term" value="F:carboxypeptidase activity"/>
    <property type="evidence" value="ECO:0007669"/>
    <property type="project" value="UniProtKB-ARBA"/>
</dbReference>
<comment type="similarity">
    <text evidence="2">Belongs to the YkuD family.</text>
</comment>
<evidence type="ECO:0000256" key="1">
    <source>
        <dbReference type="ARBA" id="ARBA00004752"/>
    </source>
</evidence>
<dbReference type="Gene3D" id="2.40.440.10">
    <property type="entry name" value="L,D-transpeptidase catalytic domain-like"/>
    <property type="match status" value="1"/>
</dbReference>
<dbReference type="GO" id="GO:0008360">
    <property type="term" value="P:regulation of cell shape"/>
    <property type="evidence" value="ECO:0007669"/>
    <property type="project" value="UniProtKB-UniRule"/>
</dbReference>
<evidence type="ECO:0000256" key="6">
    <source>
        <dbReference type="ARBA" id="ARBA00023316"/>
    </source>
</evidence>
<dbReference type="PANTHER" id="PTHR41533:SF2">
    <property type="entry name" value="BLR7131 PROTEIN"/>
    <property type="match status" value="1"/>
</dbReference>
<feature type="active site" description="Proton donor/acceptor" evidence="7">
    <location>
        <position position="181"/>
    </location>
</feature>
<dbReference type="CDD" id="cd16913">
    <property type="entry name" value="YkuD_like"/>
    <property type="match status" value="1"/>
</dbReference>
<comment type="pathway">
    <text evidence="1 7">Cell wall biogenesis; peptidoglycan biosynthesis.</text>
</comment>
<dbReference type="SUPFAM" id="SSF141523">
    <property type="entry name" value="L,D-transpeptidase catalytic domain-like"/>
    <property type="match status" value="1"/>
</dbReference>
<feature type="region of interest" description="Disordered" evidence="8">
    <location>
        <begin position="279"/>
        <end position="303"/>
    </location>
</feature>
<name>A0A1M6PDG1_9PROT</name>
<dbReference type="EMBL" id="FQZF01000030">
    <property type="protein sequence ID" value="SHK05920.1"/>
    <property type="molecule type" value="Genomic_DNA"/>
</dbReference>
<feature type="chain" id="PRO_5012160995" evidence="9">
    <location>
        <begin position="30"/>
        <end position="303"/>
    </location>
</feature>